<comment type="caution">
    <text evidence="7">The sequence shown here is derived from an EMBL/GenBank/DDBJ whole genome shotgun (WGS) entry which is preliminary data.</text>
</comment>
<dbReference type="Proteomes" id="UP001225605">
    <property type="component" value="Unassembled WGS sequence"/>
</dbReference>
<dbReference type="Gene3D" id="1.10.10.10">
    <property type="entry name" value="Winged helix-like DNA-binding domain superfamily/Winged helix DNA-binding domain"/>
    <property type="match status" value="1"/>
</dbReference>
<dbReference type="PANTHER" id="PTHR43133">
    <property type="entry name" value="RNA POLYMERASE ECF-TYPE SIGMA FACTO"/>
    <property type="match status" value="1"/>
</dbReference>
<dbReference type="EMBL" id="NSDM01000004">
    <property type="protein sequence ID" value="MDQ2584429.1"/>
    <property type="molecule type" value="Genomic_DNA"/>
</dbReference>
<keyword evidence="5" id="KW-0804">Transcription</keyword>
<evidence type="ECO:0000256" key="4">
    <source>
        <dbReference type="ARBA" id="ARBA00023125"/>
    </source>
</evidence>
<evidence type="ECO:0000256" key="5">
    <source>
        <dbReference type="ARBA" id="ARBA00023163"/>
    </source>
</evidence>
<dbReference type="InterPro" id="IPR036388">
    <property type="entry name" value="WH-like_DNA-bd_sf"/>
</dbReference>
<dbReference type="InterPro" id="IPR013324">
    <property type="entry name" value="RNA_pol_sigma_r3/r4-like"/>
</dbReference>
<feature type="domain" description="RNA polymerase sigma-70 region 2" evidence="6">
    <location>
        <begin position="40"/>
        <end position="107"/>
    </location>
</feature>
<evidence type="ECO:0000313" key="7">
    <source>
        <dbReference type="EMBL" id="MDQ2584429.1"/>
    </source>
</evidence>
<keyword evidence="4" id="KW-0238">DNA-binding</keyword>
<dbReference type="InterPro" id="IPR039425">
    <property type="entry name" value="RNA_pol_sigma-70-like"/>
</dbReference>
<keyword evidence="8" id="KW-1185">Reference proteome</keyword>
<evidence type="ECO:0000256" key="3">
    <source>
        <dbReference type="ARBA" id="ARBA00023082"/>
    </source>
</evidence>
<evidence type="ECO:0000256" key="1">
    <source>
        <dbReference type="ARBA" id="ARBA00010641"/>
    </source>
</evidence>
<reference evidence="7 8" key="1">
    <citation type="submission" date="2017-06" db="EMBL/GenBank/DDBJ databases">
        <title>Cultured bacterium strain Saccharothrix yanglingensis Hhs.015.</title>
        <authorList>
            <person name="Xia Y."/>
        </authorList>
    </citation>
    <scope>NUCLEOTIDE SEQUENCE [LARGE SCALE GENOMIC DNA]</scope>
    <source>
        <strain evidence="7 8">Hhs.015</strain>
    </source>
</reference>
<dbReference type="InterPro" id="IPR013325">
    <property type="entry name" value="RNA_pol_sigma_r2"/>
</dbReference>
<dbReference type="InterPro" id="IPR014284">
    <property type="entry name" value="RNA_pol_sigma-70_dom"/>
</dbReference>
<dbReference type="SUPFAM" id="SSF88946">
    <property type="entry name" value="Sigma2 domain of RNA polymerase sigma factors"/>
    <property type="match status" value="1"/>
</dbReference>
<dbReference type="NCBIfam" id="TIGR02937">
    <property type="entry name" value="sigma70-ECF"/>
    <property type="match status" value="1"/>
</dbReference>
<dbReference type="Gene3D" id="1.10.1740.10">
    <property type="match status" value="1"/>
</dbReference>
<protein>
    <submittedName>
        <fullName evidence="7">RNA polymerase subunit sigma</fullName>
    </submittedName>
</protein>
<name>A0ABU0WZE3_9PSEU</name>
<evidence type="ECO:0000313" key="8">
    <source>
        <dbReference type="Proteomes" id="UP001225605"/>
    </source>
</evidence>
<dbReference type="Pfam" id="PF04542">
    <property type="entry name" value="Sigma70_r2"/>
    <property type="match status" value="1"/>
</dbReference>
<keyword evidence="2" id="KW-0805">Transcription regulation</keyword>
<sequence>MGELRTAGERPPWEGLDGTDRHAACVVAARDGDRRALDALIADLTPLVWHVARGHGLDRSTAEDVVQTVWLALLRHLDRLVEPRALAGWLVVATRREAQRTWTPARREAALSDELAEQLESEYGLPEDAALVDDRDHRLWRAFGKLPQKCQELLRLTVLAGRAEYRAVAEALSMPRGSIGPTRGRCLTTLRTHLDAEGGSR</sequence>
<comment type="similarity">
    <text evidence="1">Belongs to the sigma-70 factor family. ECF subfamily.</text>
</comment>
<keyword evidence="3" id="KW-0731">Sigma factor</keyword>
<evidence type="ECO:0000259" key="6">
    <source>
        <dbReference type="Pfam" id="PF04542"/>
    </source>
</evidence>
<gene>
    <name evidence="7" type="ORF">CKY47_10640</name>
</gene>
<dbReference type="SUPFAM" id="SSF88659">
    <property type="entry name" value="Sigma3 and sigma4 domains of RNA polymerase sigma factors"/>
    <property type="match status" value="1"/>
</dbReference>
<proteinExistence type="inferred from homology"/>
<dbReference type="RefSeq" id="WP_306745572.1">
    <property type="nucleotide sequence ID" value="NZ_NSDM01000004.1"/>
</dbReference>
<accession>A0ABU0WZE3</accession>
<evidence type="ECO:0000256" key="2">
    <source>
        <dbReference type="ARBA" id="ARBA00023015"/>
    </source>
</evidence>
<dbReference type="PANTHER" id="PTHR43133:SF8">
    <property type="entry name" value="RNA POLYMERASE SIGMA FACTOR HI_1459-RELATED"/>
    <property type="match status" value="1"/>
</dbReference>
<organism evidence="7 8">
    <name type="scientific">Saccharothrix yanglingensis</name>
    <dbReference type="NCBI Taxonomy" id="659496"/>
    <lineage>
        <taxon>Bacteria</taxon>
        <taxon>Bacillati</taxon>
        <taxon>Actinomycetota</taxon>
        <taxon>Actinomycetes</taxon>
        <taxon>Pseudonocardiales</taxon>
        <taxon>Pseudonocardiaceae</taxon>
        <taxon>Saccharothrix</taxon>
    </lineage>
</organism>
<dbReference type="InterPro" id="IPR007627">
    <property type="entry name" value="RNA_pol_sigma70_r2"/>
</dbReference>